<name>A0A4Y2QY74_ARAVE</name>
<dbReference type="EMBL" id="BGPR01015168">
    <property type="protein sequence ID" value="GBN68251.1"/>
    <property type="molecule type" value="Genomic_DNA"/>
</dbReference>
<organism evidence="1 2">
    <name type="scientific">Araneus ventricosus</name>
    <name type="common">Orbweaver spider</name>
    <name type="synonym">Epeira ventricosa</name>
    <dbReference type="NCBI Taxonomy" id="182803"/>
    <lineage>
        <taxon>Eukaryota</taxon>
        <taxon>Metazoa</taxon>
        <taxon>Ecdysozoa</taxon>
        <taxon>Arthropoda</taxon>
        <taxon>Chelicerata</taxon>
        <taxon>Arachnida</taxon>
        <taxon>Araneae</taxon>
        <taxon>Araneomorphae</taxon>
        <taxon>Entelegynae</taxon>
        <taxon>Araneoidea</taxon>
        <taxon>Araneidae</taxon>
        <taxon>Araneus</taxon>
    </lineage>
</organism>
<evidence type="ECO:0000313" key="1">
    <source>
        <dbReference type="EMBL" id="GBN68251.1"/>
    </source>
</evidence>
<protein>
    <submittedName>
        <fullName evidence="1">Uncharacterized protein</fullName>
    </submittedName>
</protein>
<gene>
    <name evidence="1" type="ORF">AVEN_144095_1</name>
</gene>
<evidence type="ECO:0000313" key="2">
    <source>
        <dbReference type="Proteomes" id="UP000499080"/>
    </source>
</evidence>
<sequence length="104" mass="11499">MAVHTYIAWKQGSCTDYQCNDNNIQNLYLVLSSPEASQIAPGRSFLKVVSNGPALTCRPSALHIVSAGRDAHGMILAHSWRISPNRVYQEDSTTFEIPYFVAVT</sequence>
<accession>A0A4Y2QY74</accession>
<reference evidence="1 2" key="1">
    <citation type="journal article" date="2019" name="Sci. Rep.">
        <title>Orb-weaving spider Araneus ventricosus genome elucidates the spidroin gene catalogue.</title>
        <authorList>
            <person name="Kono N."/>
            <person name="Nakamura H."/>
            <person name="Ohtoshi R."/>
            <person name="Moran D.A.P."/>
            <person name="Shinohara A."/>
            <person name="Yoshida Y."/>
            <person name="Fujiwara M."/>
            <person name="Mori M."/>
            <person name="Tomita M."/>
            <person name="Arakawa K."/>
        </authorList>
    </citation>
    <scope>NUCLEOTIDE SEQUENCE [LARGE SCALE GENOMIC DNA]</scope>
</reference>
<comment type="caution">
    <text evidence="1">The sequence shown here is derived from an EMBL/GenBank/DDBJ whole genome shotgun (WGS) entry which is preliminary data.</text>
</comment>
<proteinExistence type="predicted"/>
<dbReference type="Proteomes" id="UP000499080">
    <property type="component" value="Unassembled WGS sequence"/>
</dbReference>
<dbReference type="AlphaFoldDB" id="A0A4Y2QY74"/>
<keyword evidence="2" id="KW-1185">Reference proteome</keyword>